<reference evidence="6 7" key="1">
    <citation type="journal article" date="2014" name="Int. J. Syst. Evol. Microbiol.">
        <title>Streptomyces hoynatensis sp. nov., isolated from deep marine sediment.</title>
        <authorList>
            <person name="Veyisoglu A."/>
            <person name="Sahin N."/>
        </authorList>
    </citation>
    <scope>NUCLEOTIDE SEQUENCE [LARGE SCALE GENOMIC DNA]</scope>
    <source>
        <strain evidence="6 7">KCTC 29097</strain>
    </source>
</reference>
<name>A0A3A9YNU0_9ACTN</name>
<keyword evidence="7" id="KW-1185">Reference proteome</keyword>
<dbReference type="InterPro" id="IPR027417">
    <property type="entry name" value="P-loop_NTPase"/>
</dbReference>
<evidence type="ECO:0000259" key="5">
    <source>
        <dbReference type="PROSITE" id="PS50893"/>
    </source>
</evidence>
<dbReference type="PANTHER" id="PTHR43790:SF9">
    <property type="entry name" value="GALACTOFURANOSE TRANSPORTER ATP-BINDING PROTEIN YTFR"/>
    <property type="match status" value="1"/>
</dbReference>
<evidence type="ECO:0000313" key="6">
    <source>
        <dbReference type="EMBL" id="RKN37662.1"/>
    </source>
</evidence>
<dbReference type="SMART" id="SM00382">
    <property type="entry name" value="AAA"/>
    <property type="match status" value="2"/>
</dbReference>
<keyword evidence="4 6" id="KW-0067">ATP-binding</keyword>
<dbReference type="InterPro" id="IPR003439">
    <property type="entry name" value="ABC_transporter-like_ATP-bd"/>
</dbReference>
<feature type="domain" description="ABC transporter" evidence="5">
    <location>
        <begin position="238"/>
        <end position="487"/>
    </location>
</feature>
<dbReference type="AlphaFoldDB" id="A0A3A9YNU0"/>
<dbReference type="Gene3D" id="3.40.50.300">
    <property type="entry name" value="P-loop containing nucleotide triphosphate hydrolases"/>
    <property type="match status" value="2"/>
</dbReference>
<organism evidence="6 7">
    <name type="scientific">Streptomyces hoynatensis</name>
    <dbReference type="NCBI Taxonomy" id="1141874"/>
    <lineage>
        <taxon>Bacteria</taxon>
        <taxon>Bacillati</taxon>
        <taxon>Actinomycetota</taxon>
        <taxon>Actinomycetes</taxon>
        <taxon>Kitasatosporales</taxon>
        <taxon>Streptomycetaceae</taxon>
        <taxon>Streptomyces</taxon>
    </lineage>
</organism>
<dbReference type="PROSITE" id="PS00211">
    <property type="entry name" value="ABC_TRANSPORTER_1"/>
    <property type="match status" value="1"/>
</dbReference>
<dbReference type="OrthoDB" id="39350at2"/>
<evidence type="ECO:0000256" key="4">
    <source>
        <dbReference type="ARBA" id="ARBA00022840"/>
    </source>
</evidence>
<dbReference type="GO" id="GO:0005524">
    <property type="term" value="F:ATP binding"/>
    <property type="evidence" value="ECO:0007669"/>
    <property type="project" value="UniProtKB-KW"/>
</dbReference>
<evidence type="ECO:0000256" key="2">
    <source>
        <dbReference type="ARBA" id="ARBA00022737"/>
    </source>
</evidence>
<keyword evidence="1" id="KW-0813">Transport</keyword>
<protein>
    <submittedName>
        <fullName evidence="6">Sugar ABC transporter ATP-binding protein</fullName>
    </submittedName>
</protein>
<dbReference type="InterPro" id="IPR017871">
    <property type="entry name" value="ABC_transporter-like_CS"/>
</dbReference>
<dbReference type="EMBL" id="RBAL01000023">
    <property type="protein sequence ID" value="RKN37662.1"/>
    <property type="molecule type" value="Genomic_DNA"/>
</dbReference>
<accession>A0A3A9YNU0</accession>
<dbReference type="Pfam" id="PF00005">
    <property type="entry name" value="ABC_tran"/>
    <property type="match status" value="2"/>
</dbReference>
<dbReference type="InterPro" id="IPR050107">
    <property type="entry name" value="ABC_carbohydrate_import_ATPase"/>
</dbReference>
<dbReference type="InterPro" id="IPR003593">
    <property type="entry name" value="AAA+_ATPase"/>
</dbReference>
<evidence type="ECO:0000256" key="3">
    <source>
        <dbReference type="ARBA" id="ARBA00022741"/>
    </source>
</evidence>
<proteinExistence type="predicted"/>
<dbReference type="PROSITE" id="PS50893">
    <property type="entry name" value="ABC_TRANSPORTER_2"/>
    <property type="match status" value="2"/>
</dbReference>
<keyword evidence="3" id="KW-0547">Nucleotide-binding</keyword>
<dbReference type="PANTHER" id="PTHR43790">
    <property type="entry name" value="CARBOHYDRATE TRANSPORT ATP-BINDING PROTEIN MG119-RELATED"/>
    <property type="match status" value="1"/>
</dbReference>
<evidence type="ECO:0000256" key="1">
    <source>
        <dbReference type="ARBA" id="ARBA00022448"/>
    </source>
</evidence>
<dbReference type="GO" id="GO:0016887">
    <property type="term" value="F:ATP hydrolysis activity"/>
    <property type="evidence" value="ECO:0007669"/>
    <property type="project" value="InterPro"/>
</dbReference>
<evidence type="ECO:0000313" key="7">
    <source>
        <dbReference type="Proteomes" id="UP000272474"/>
    </source>
</evidence>
<dbReference type="SUPFAM" id="SSF52540">
    <property type="entry name" value="P-loop containing nucleoside triphosphate hydrolases"/>
    <property type="match status" value="2"/>
</dbReference>
<dbReference type="Proteomes" id="UP000272474">
    <property type="component" value="Unassembled WGS sequence"/>
</dbReference>
<keyword evidence="2" id="KW-0677">Repeat</keyword>
<dbReference type="CDD" id="cd03215">
    <property type="entry name" value="ABC_Carb_Monos_II"/>
    <property type="match status" value="1"/>
</dbReference>
<feature type="domain" description="ABC transporter" evidence="5">
    <location>
        <begin position="1"/>
        <end position="234"/>
    </location>
</feature>
<sequence>MRGIVKRFPGTRALDHAELTVRGGETHCLLGENGAGKSTLMKVLAGSHQPDEGEILIDGERVSLSSPQQGLAAGIAVIYQELDLVPDLTVAQNLLLGRAPTRGPIVRGRRRIELARAAIARVGGDFPVTAKVRDLPIAAQQLTAIAKALTSDARIIVMDEPSATLGEEDLRKVFALVRSLTAEGRSVIYISHRMDEVMEIGDRATVLRDGRTVAVRELAETTAAELVSDMIGESRELVGTVDRPRPEGPPLLEIRSVHREGLIDVQGIEVRAGEVVGLAGLGGAGRTTLLRSLFGDGHAAVSLRLAGAEVRLHSPAAAVRAGLALVPESRKEQGLMLGLSVGRNAGIASLGRPPWLAPRRAGRRASADALSGLGVRHASADQLVGQLSGGNQQKVVLAKWISRGGLRVLLLDEPTRGLDVGAKADLYRQVRKLADEGVAVLLASSELTELTANTDLVWVLYEGRNVACFDPRTTAERDIAHTVITGTSPDSGATP</sequence>
<comment type="caution">
    <text evidence="6">The sequence shown here is derived from an EMBL/GenBank/DDBJ whole genome shotgun (WGS) entry which is preliminary data.</text>
</comment>
<gene>
    <name evidence="6" type="ORF">D7294_27120</name>
</gene>
<dbReference type="CDD" id="cd03216">
    <property type="entry name" value="ABC_Carb_Monos_I"/>
    <property type="match status" value="1"/>
</dbReference>